<feature type="transmembrane region" description="Helical" evidence="1">
    <location>
        <begin position="30"/>
        <end position="55"/>
    </location>
</feature>
<keyword evidence="1" id="KW-0812">Transmembrane</keyword>
<sequence>MYLHKITEPTVKTIKLISYVPYLPTIVHYFIHQFTITICITGPFVLPHTYFFFFLSNSNPSLHNSILVLNTYNAMTLFFEFRCYPHIVTPIPQNWKKFYLFLSIAEFFFTPLGSAIPRESIAAIKGSRSSRCLTPFSSIKPPLCYDLR</sequence>
<reference evidence="2" key="1">
    <citation type="submission" date="2021-05" db="EMBL/GenBank/DDBJ databases">
        <authorList>
            <person name="Alioto T."/>
            <person name="Alioto T."/>
            <person name="Gomez Garrido J."/>
        </authorList>
    </citation>
    <scope>NUCLEOTIDE SEQUENCE</scope>
</reference>
<evidence type="ECO:0000313" key="2">
    <source>
        <dbReference type="EMBL" id="CAG6707385.1"/>
    </source>
</evidence>
<keyword evidence="1" id="KW-0472">Membrane</keyword>
<evidence type="ECO:0000256" key="1">
    <source>
        <dbReference type="SAM" id="Phobius"/>
    </source>
</evidence>
<dbReference type="EMBL" id="HBUF01344091">
    <property type="protein sequence ID" value="CAG6707385.1"/>
    <property type="molecule type" value="Transcribed_RNA"/>
</dbReference>
<organism evidence="2">
    <name type="scientific">Cacopsylla melanoneura</name>
    <dbReference type="NCBI Taxonomy" id="428564"/>
    <lineage>
        <taxon>Eukaryota</taxon>
        <taxon>Metazoa</taxon>
        <taxon>Ecdysozoa</taxon>
        <taxon>Arthropoda</taxon>
        <taxon>Hexapoda</taxon>
        <taxon>Insecta</taxon>
        <taxon>Pterygota</taxon>
        <taxon>Neoptera</taxon>
        <taxon>Paraneoptera</taxon>
        <taxon>Hemiptera</taxon>
        <taxon>Sternorrhyncha</taxon>
        <taxon>Psylloidea</taxon>
        <taxon>Psyllidae</taxon>
        <taxon>Psyllinae</taxon>
        <taxon>Cacopsylla</taxon>
    </lineage>
</organism>
<keyword evidence="1" id="KW-1133">Transmembrane helix</keyword>
<protein>
    <submittedName>
        <fullName evidence="2">Uncharacterized protein</fullName>
    </submittedName>
</protein>
<accession>A0A8D8UMA6</accession>
<name>A0A8D8UMA6_9HEMI</name>
<proteinExistence type="predicted"/>
<dbReference type="AlphaFoldDB" id="A0A8D8UMA6"/>